<dbReference type="SMART" id="SM01374">
    <property type="entry name" value="Ribosomal_L14"/>
    <property type="match status" value="1"/>
</dbReference>
<protein>
    <recommendedName>
        <fullName evidence="5">Large ribosomal subunit protein uL14</fullName>
    </recommendedName>
</protein>
<dbReference type="Pfam" id="PF00238">
    <property type="entry name" value="Ribosomal_L14"/>
    <property type="match status" value="1"/>
</dbReference>
<dbReference type="GO" id="GO:0006412">
    <property type="term" value="P:translation"/>
    <property type="evidence" value="ECO:0007669"/>
    <property type="project" value="UniProtKB-UniRule"/>
</dbReference>
<evidence type="ECO:0000256" key="4">
    <source>
        <dbReference type="ARBA" id="ARBA00023274"/>
    </source>
</evidence>
<sequence length="122" mass="13254">MIQMQSMLDVADNSGARAVMCIKVLGGSHRRYAGIGDIIKVSVKDAIPRGKVKKGDVLDAVVVRTKKGVRRPDGSVIRFDSNAAVLLTAQHEPIGTRIFGPVTRELRSEQFMKIVSLAPEVL</sequence>
<dbReference type="PANTHER" id="PTHR11761:SF3">
    <property type="entry name" value="LARGE RIBOSOMAL SUBUNIT PROTEIN UL14M"/>
    <property type="match status" value="1"/>
</dbReference>
<dbReference type="GO" id="GO:0022625">
    <property type="term" value="C:cytosolic large ribosomal subunit"/>
    <property type="evidence" value="ECO:0007669"/>
    <property type="project" value="TreeGrafter"/>
</dbReference>
<evidence type="ECO:0000256" key="2">
    <source>
        <dbReference type="ARBA" id="ARBA00022884"/>
    </source>
</evidence>
<dbReference type="Proteomes" id="UP000243374">
    <property type="component" value="Unassembled WGS sequence"/>
</dbReference>
<dbReference type="SUPFAM" id="SSF50193">
    <property type="entry name" value="Ribosomal protein L14"/>
    <property type="match status" value="1"/>
</dbReference>
<evidence type="ECO:0000256" key="7">
    <source>
        <dbReference type="RuleBase" id="RU003950"/>
    </source>
</evidence>
<accession>A0A662ZN36</accession>
<dbReference type="CDD" id="cd00337">
    <property type="entry name" value="Ribosomal_uL14"/>
    <property type="match status" value="1"/>
</dbReference>
<dbReference type="InterPro" id="IPR000218">
    <property type="entry name" value="Ribosomal_uL14"/>
</dbReference>
<dbReference type="AlphaFoldDB" id="A0A662ZN36"/>
<dbReference type="InterPro" id="IPR036853">
    <property type="entry name" value="Ribosomal_uL14_sf"/>
</dbReference>
<evidence type="ECO:0000313" key="8">
    <source>
        <dbReference type="EMBL" id="SFK15858.1"/>
    </source>
</evidence>
<reference evidence="8 9" key="1">
    <citation type="submission" date="2016-10" db="EMBL/GenBank/DDBJ databases">
        <authorList>
            <person name="Varghese N."/>
            <person name="Submissions S."/>
        </authorList>
    </citation>
    <scope>NUCLEOTIDE SEQUENCE [LARGE SCALE GENOMIC DNA]</scope>
    <source>
        <strain evidence="8 9">22B</strain>
    </source>
</reference>
<evidence type="ECO:0000256" key="1">
    <source>
        <dbReference type="ARBA" id="ARBA00022730"/>
    </source>
</evidence>
<dbReference type="PROSITE" id="PS00049">
    <property type="entry name" value="RIBOSOMAL_L14"/>
    <property type="match status" value="1"/>
</dbReference>
<dbReference type="PANTHER" id="PTHR11761">
    <property type="entry name" value="50S/60S RIBOSOMAL PROTEIN L14/L23"/>
    <property type="match status" value="1"/>
</dbReference>
<evidence type="ECO:0000313" key="9">
    <source>
        <dbReference type="Proteomes" id="UP000243374"/>
    </source>
</evidence>
<organism evidence="8 9">
    <name type="scientific">Succinivibrio dextrinosolvens</name>
    <dbReference type="NCBI Taxonomy" id="83771"/>
    <lineage>
        <taxon>Bacteria</taxon>
        <taxon>Pseudomonadati</taxon>
        <taxon>Pseudomonadota</taxon>
        <taxon>Gammaproteobacteria</taxon>
        <taxon>Aeromonadales</taxon>
        <taxon>Succinivibrionaceae</taxon>
        <taxon>Succinivibrio</taxon>
    </lineage>
</organism>
<proteinExistence type="inferred from homology"/>
<dbReference type="InterPro" id="IPR019972">
    <property type="entry name" value="Ribosomal_uL14_CS"/>
</dbReference>
<dbReference type="OrthoDB" id="9806379at2"/>
<evidence type="ECO:0000256" key="3">
    <source>
        <dbReference type="ARBA" id="ARBA00022980"/>
    </source>
</evidence>
<dbReference type="Gene3D" id="2.40.150.20">
    <property type="entry name" value="Ribosomal protein L14"/>
    <property type="match status" value="1"/>
</dbReference>
<keyword evidence="2 5" id="KW-0694">RNA-binding</keyword>
<dbReference type="InterPro" id="IPR005745">
    <property type="entry name" value="Ribosomal_uL14_bac-type"/>
</dbReference>
<comment type="subunit">
    <text evidence="5">Part of the 50S ribosomal subunit. Forms a cluster with proteins L3 and L19. In the 70S ribosome, L14 and L19 interact and together make contacts with the 16S rRNA in bridges B5 and B8.</text>
</comment>
<dbReference type="GO" id="GO:0003735">
    <property type="term" value="F:structural constituent of ribosome"/>
    <property type="evidence" value="ECO:0007669"/>
    <property type="project" value="InterPro"/>
</dbReference>
<comment type="similarity">
    <text evidence="5 6">Belongs to the universal ribosomal protein uL14 family.</text>
</comment>
<keyword evidence="1 5" id="KW-0699">rRNA-binding</keyword>
<dbReference type="EMBL" id="FOSF01000031">
    <property type="protein sequence ID" value="SFK15858.1"/>
    <property type="molecule type" value="Genomic_DNA"/>
</dbReference>
<gene>
    <name evidence="5" type="primary">rplN</name>
    <name evidence="8" type="ORF">SAMN04487865_103122</name>
</gene>
<dbReference type="FunFam" id="2.40.150.20:FF:000001">
    <property type="entry name" value="50S ribosomal protein L14"/>
    <property type="match status" value="1"/>
</dbReference>
<name>A0A662ZN36_9GAMM</name>
<dbReference type="GO" id="GO:0070180">
    <property type="term" value="F:large ribosomal subunit rRNA binding"/>
    <property type="evidence" value="ECO:0007669"/>
    <property type="project" value="TreeGrafter"/>
</dbReference>
<keyword evidence="4 5" id="KW-0687">Ribonucleoprotein</keyword>
<keyword evidence="9" id="KW-1185">Reference proteome</keyword>
<comment type="function">
    <text evidence="5 7">Binds to 23S rRNA. Forms part of two intersubunit bridges in the 70S ribosome.</text>
</comment>
<dbReference type="HAMAP" id="MF_01367">
    <property type="entry name" value="Ribosomal_uL14"/>
    <property type="match status" value="1"/>
</dbReference>
<dbReference type="RefSeq" id="WP_074840875.1">
    <property type="nucleotide sequence ID" value="NZ_CP047056.1"/>
</dbReference>
<dbReference type="NCBIfam" id="TIGR01067">
    <property type="entry name" value="rplN_bact"/>
    <property type="match status" value="1"/>
</dbReference>
<evidence type="ECO:0000256" key="5">
    <source>
        <dbReference type="HAMAP-Rule" id="MF_01367"/>
    </source>
</evidence>
<keyword evidence="3 5" id="KW-0689">Ribosomal protein</keyword>
<evidence type="ECO:0000256" key="6">
    <source>
        <dbReference type="RuleBase" id="RU003949"/>
    </source>
</evidence>